<keyword evidence="2" id="KW-0539">Nucleus</keyword>
<dbReference type="Proteomes" id="UP000783686">
    <property type="component" value="Unassembled WGS sequence"/>
</dbReference>
<feature type="region of interest" description="Disordered" evidence="3">
    <location>
        <begin position="157"/>
        <end position="178"/>
    </location>
</feature>
<sequence length="443" mass="49680">MTISSTKSVNDLVQLLLCQQVALDDVKEKDIDLLLSSFSTYPDHAYGYDPLKVIAGTESLEEVPCEREEVNSEDTKIASKKEEVTFEDATVNSEHESMTVEHKGVTSEHQTAISEQKEVTLEHEPAFSECKSSQYEAVTFEDEPVASQNETMVIEKEKVTSEHQKATSEQKVTVEHEPAVSKCVTSQYEALASKDVAVTGKHETAVLEDEAPSSEHKELSPVRQSFSSPNSSQLSSSSTEIPVLSRQVSSSPRSYTSMETAIQDDSMMGNIENEPPFTQTDEVSLSTTNASSTSEMDEESWSKEPSDSSYQDSLNLDRSLQPSLSSSFVSTRSSSIMYDSVDLADLQELKPQAVIGRICELRKQGKWSLTRLPLCLEAPRRKVHYDYLLEHVQMMGLDFQQERQLKPKVAKIIAEEAADLVRRKKYQENMLLFEPGAKRYRYI</sequence>
<evidence type="ECO:0000256" key="2">
    <source>
        <dbReference type="ARBA" id="ARBA00023242"/>
    </source>
</evidence>
<dbReference type="AlphaFoldDB" id="A0A811KGV4"/>
<dbReference type="EMBL" id="CAJFDH010000003">
    <property type="protein sequence ID" value="CAD5214568.1"/>
    <property type="molecule type" value="Genomic_DNA"/>
</dbReference>
<dbReference type="PANTHER" id="PTHR46459:SF1">
    <property type="entry name" value="E1A-BINDING PROTEIN P400"/>
    <property type="match status" value="1"/>
</dbReference>
<organism evidence="5 6">
    <name type="scientific">Bursaphelenchus okinawaensis</name>
    <dbReference type="NCBI Taxonomy" id="465554"/>
    <lineage>
        <taxon>Eukaryota</taxon>
        <taxon>Metazoa</taxon>
        <taxon>Ecdysozoa</taxon>
        <taxon>Nematoda</taxon>
        <taxon>Chromadorea</taxon>
        <taxon>Rhabditida</taxon>
        <taxon>Tylenchina</taxon>
        <taxon>Tylenchomorpha</taxon>
        <taxon>Aphelenchoidea</taxon>
        <taxon>Aphelenchoididae</taxon>
        <taxon>Bursaphelenchus</taxon>
    </lineage>
</organism>
<keyword evidence="6" id="KW-1185">Reference proteome</keyword>
<evidence type="ECO:0000313" key="6">
    <source>
        <dbReference type="Proteomes" id="UP000614601"/>
    </source>
</evidence>
<reference evidence="5" key="1">
    <citation type="submission" date="2020-09" db="EMBL/GenBank/DDBJ databases">
        <authorList>
            <person name="Kikuchi T."/>
        </authorList>
    </citation>
    <scope>NUCLEOTIDE SEQUENCE</scope>
    <source>
        <strain evidence="5">SH1</strain>
    </source>
</reference>
<comment type="subcellular location">
    <subcellularLocation>
        <location evidence="1">Nucleus</location>
    </subcellularLocation>
</comment>
<evidence type="ECO:0000256" key="1">
    <source>
        <dbReference type="ARBA" id="ARBA00004123"/>
    </source>
</evidence>
<feature type="compositionally biased region" description="Low complexity" evidence="3">
    <location>
        <begin position="221"/>
        <end position="238"/>
    </location>
</feature>
<comment type="caution">
    <text evidence="5">The sequence shown here is derived from an EMBL/GenBank/DDBJ whole genome shotgun (WGS) entry which is preliminary data.</text>
</comment>
<protein>
    <recommendedName>
        <fullName evidence="4">HSA domain-containing protein</fullName>
    </recommendedName>
</protein>
<dbReference type="GO" id="GO:0006281">
    <property type="term" value="P:DNA repair"/>
    <property type="evidence" value="ECO:0007669"/>
    <property type="project" value="TreeGrafter"/>
</dbReference>
<dbReference type="PROSITE" id="PS51204">
    <property type="entry name" value="HSA"/>
    <property type="match status" value="1"/>
</dbReference>
<feature type="domain" description="HSA" evidence="4">
    <location>
        <begin position="372"/>
        <end position="443"/>
    </location>
</feature>
<evidence type="ECO:0000313" key="5">
    <source>
        <dbReference type="EMBL" id="CAD5214568.1"/>
    </source>
</evidence>
<evidence type="ECO:0000256" key="3">
    <source>
        <dbReference type="SAM" id="MobiDB-lite"/>
    </source>
</evidence>
<feature type="region of interest" description="Disordered" evidence="3">
    <location>
        <begin position="89"/>
        <end position="108"/>
    </location>
</feature>
<name>A0A811KGV4_9BILA</name>
<dbReference type="GO" id="GO:0000812">
    <property type="term" value="C:Swr1 complex"/>
    <property type="evidence" value="ECO:0007669"/>
    <property type="project" value="TreeGrafter"/>
</dbReference>
<evidence type="ECO:0000259" key="4">
    <source>
        <dbReference type="PROSITE" id="PS51204"/>
    </source>
</evidence>
<feature type="region of interest" description="Disordered" evidence="3">
    <location>
        <begin position="202"/>
        <end position="314"/>
    </location>
</feature>
<dbReference type="Pfam" id="PF07529">
    <property type="entry name" value="HSA"/>
    <property type="match status" value="1"/>
</dbReference>
<dbReference type="GO" id="GO:0035267">
    <property type="term" value="C:NuA4 histone acetyltransferase complex"/>
    <property type="evidence" value="ECO:0007669"/>
    <property type="project" value="TreeGrafter"/>
</dbReference>
<proteinExistence type="predicted"/>
<dbReference type="GO" id="GO:0003682">
    <property type="term" value="F:chromatin binding"/>
    <property type="evidence" value="ECO:0007669"/>
    <property type="project" value="TreeGrafter"/>
</dbReference>
<feature type="compositionally biased region" description="Polar residues" evidence="3">
    <location>
        <begin position="276"/>
        <end position="294"/>
    </location>
</feature>
<dbReference type="OrthoDB" id="372624at2759"/>
<accession>A0A811KGV4</accession>
<dbReference type="InterPro" id="IPR014012">
    <property type="entry name" value="HSA_dom"/>
</dbReference>
<dbReference type="Proteomes" id="UP000614601">
    <property type="component" value="Unassembled WGS sequence"/>
</dbReference>
<feature type="compositionally biased region" description="Basic and acidic residues" evidence="3">
    <location>
        <begin position="93"/>
        <end position="106"/>
    </location>
</feature>
<dbReference type="PANTHER" id="PTHR46459">
    <property type="entry name" value="E1A-BINDING PROTEIN P400-RELATED"/>
    <property type="match status" value="1"/>
</dbReference>
<feature type="compositionally biased region" description="Polar residues" evidence="3">
    <location>
        <begin position="246"/>
        <end position="260"/>
    </location>
</feature>
<gene>
    <name evidence="5" type="ORF">BOKJ2_LOCUS5658</name>
</gene>
<dbReference type="EMBL" id="CAJFCW020000003">
    <property type="protein sequence ID" value="CAG9102937.1"/>
    <property type="molecule type" value="Genomic_DNA"/>
</dbReference>